<accession>A0AAD8XUP8</accession>
<sequence length="482" mass="51620">MSYPSSPLGSVVVQVESADFGKPKIVVDNDDGETAALLLIEATTAIAASSLMQEARGNEAFSPTNKKRKLSPEEVQPTFSMALDPNASSHHDDGSFTQGSFGEDASMTSPSSHVSVHLETTEDGTQKIPFAVDDSNGTTEAAAAMMEARGNDVLLFSQGKRKLSQEEIQPTPSEVVVVVAAAKEGEIASSSSTDMKGMTSSSFTNRAKRKLFQEEEQLSPRTEGSSNDVTGRSISRLAVMAANTALKKKKVVEEKEFPNDANISSSTKVIQPPRKRRSAKTATKRTRKICSIESCTSQARNGGLCQRHGAKAKVSLCTFDGCSNQVINGGVCIRHGAQVAPKIKGPRLRCSVETCTNFAKKGGVCIRHGATQQRKRCSFEGCCKQAQQGGLCIRHGAQMFCSEVIGGATQEGELCTSPEKNIAIKESSRYKKCSREDCDKLAQKGGVCYSHGATAMKCIGKGCTNNAKRLGLYKRHGAYHET</sequence>
<gene>
    <name evidence="3" type="ORF">QTG54_015261</name>
</gene>
<feature type="domain" description="WRKY19-like zinc finger" evidence="2">
    <location>
        <begin position="349"/>
        <end position="369"/>
    </location>
</feature>
<dbReference type="Pfam" id="PF24906">
    <property type="entry name" value="Zf_WRKY19"/>
    <property type="match status" value="3"/>
</dbReference>
<protein>
    <recommendedName>
        <fullName evidence="2">WRKY19-like zinc finger domain-containing protein</fullName>
    </recommendedName>
</protein>
<feature type="region of interest" description="Disordered" evidence="1">
    <location>
        <begin position="210"/>
        <end position="229"/>
    </location>
</feature>
<dbReference type="EMBL" id="JATAAI010000042">
    <property type="protein sequence ID" value="KAK1734003.1"/>
    <property type="molecule type" value="Genomic_DNA"/>
</dbReference>
<organism evidence="3 4">
    <name type="scientific">Skeletonema marinoi</name>
    <dbReference type="NCBI Taxonomy" id="267567"/>
    <lineage>
        <taxon>Eukaryota</taxon>
        <taxon>Sar</taxon>
        <taxon>Stramenopiles</taxon>
        <taxon>Ochrophyta</taxon>
        <taxon>Bacillariophyta</taxon>
        <taxon>Coscinodiscophyceae</taxon>
        <taxon>Thalassiosirophycidae</taxon>
        <taxon>Thalassiosirales</taxon>
        <taxon>Skeletonemataceae</taxon>
        <taxon>Skeletonema</taxon>
        <taxon>Skeletonema marinoi-dohrnii complex</taxon>
    </lineage>
</organism>
<comment type="caution">
    <text evidence="3">The sequence shown here is derived from an EMBL/GenBank/DDBJ whole genome shotgun (WGS) entry which is preliminary data.</text>
</comment>
<feature type="domain" description="WRKY19-like zinc finger" evidence="2">
    <location>
        <begin position="375"/>
        <end position="396"/>
    </location>
</feature>
<dbReference type="PANTHER" id="PTHR31827">
    <property type="entry name" value="EMB|CAB89363.1"/>
    <property type="match status" value="1"/>
</dbReference>
<feature type="compositionally biased region" description="Polar residues" evidence="1">
    <location>
        <begin position="219"/>
        <end position="229"/>
    </location>
</feature>
<evidence type="ECO:0000256" key="1">
    <source>
        <dbReference type="SAM" id="MobiDB-lite"/>
    </source>
</evidence>
<feature type="compositionally biased region" description="Polar residues" evidence="1">
    <location>
        <begin position="95"/>
        <end position="114"/>
    </location>
</feature>
<feature type="compositionally biased region" description="Basic residues" evidence="1">
    <location>
        <begin position="273"/>
        <end position="283"/>
    </location>
</feature>
<dbReference type="PANTHER" id="PTHR31827:SF1">
    <property type="entry name" value="EMB|CAB89363.1"/>
    <property type="match status" value="1"/>
</dbReference>
<feature type="domain" description="WRKY19-like zinc finger" evidence="2">
    <location>
        <begin position="431"/>
        <end position="452"/>
    </location>
</feature>
<dbReference type="InterPro" id="IPR056866">
    <property type="entry name" value="Znf_WRKY19"/>
</dbReference>
<name>A0AAD8XUP8_9STRA</name>
<evidence type="ECO:0000259" key="2">
    <source>
        <dbReference type="Pfam" id="PF24906"/>
    </source>
</evidence>
<proteinExistence type="predicted"/>
<dbReference type="Proteomes" id="UP001224775">
    <property type="component" value="Unassembled WGS sequence"/>
</dbReference>
<feature type="region of interest" description="Disordered" evidence="1">
    <location>
        <begin position="263"/>
        <end position="283"/>
    </location>
</feature>
<evidence type="ECO:0000313" key="3">
    <source>
        <dbReference type="EMBL" id="KAK1734003.1"/>
    </source>
</evidence>
<keyword evidence="4" id="KW-1185">Reference proteome</keyword>
<dbReference type="AlphaFoldDB" id="A0AAD8XUP8"/>
<evidence type="ECO:0000313" key="4">
    <source>
        <dbReference type="Proteomes" id="UP001224775"/>
    </source>
</evidence>
<feature type="region of interest" description="Disordered" evidence="1">
    <location>
        <begin position="55"/>
        <end position="121"/>
    </location>
</feature>
<reference evidence="3" key="1">
    <citation type="submission" date="2023-06" db="EMBL/GenBank/DDBJ databases">
        <title>Survivors Of The Sea: Transcriptome response of Skeletonema marinoi to long-term dormancy.</title>
        <authorList>
            <person name="Pinder M.I.M."/>
            <person name="Kourtchenko O."/>
            <person name="Robertson E.K."/>
            <person name="Larsson T."/>
            <person name="Maumus F."/>
            <person name="Osuna-Cruz C.M."/>
            <person name="Vancaester E."/>
            <person name="Stenow R."/>
            <person name="Vandepoele K."/>
            <person name="Ploug H."/>
            <person name="Bruchert V."/>
            <person name="Godhe A."/>
            <person name="Topel M."/>
        </authorList>
    </citation>
    <scope>NUCLEOTIDE SEQUENCE</scope>
    <source>
        <strain evidence="3">R05AC</strain>
    </source>
</reference>